<organism evidence="2 3">
    <name type="scientific">Trichogramma kaykai</name>
    <dbReference type="NCBI Taxonomy" id="54128"/>
    <lineage>
        <taxon>Eukaryota</taxon>
        <taxon>Metazoa</taxon>
        <taxon>Ecdysozoa</taxon>
        <taxon>Arthropoda</taxon>
        <taxon>Hexapoda</taxon>
        <taxon>Insecta</taxon>
        <taxon>Pterygota</taxon>
        <taxon>Neoptera</taxon>
        <taxon>Endopterygota</taxon>
        <taxon>Hymenoptera</taxon>
        <taxon>Apocrita</taxon>
        <taxon>Proctotrupomorpha</taxon>
        <taxon>Chalcidoidea</taxon>
        <taxon>Trichogrammatidae</taxon>
        <taxon>Trichogramma</taxon>
    </lineage>
</organism>
<dbReference type="Gene3D" id="6.10.250.3030">
    <property type="match status" value="1"/>
</dbReference>
<dbReference type="SUPFAM" id="SSF54695">
    <property type="entry name" value="POZ domain"/>
    <property type="match status" value="1"/>
</dbReference>
<dbReference type="InterPro" id="IPR011333">
    <property type="entry name" value="SKP1/BTB/POZ_sf"/>
</dbReference>
<evidence type="ECO:0000313" key="2">
    <source>
        <dbReference type="EMBL" id="KAL3383620.1"/>
    </source>
</evidence>
<proteinExistence type="predicted"/>
<dbReference type="InterPro" id="IPR000210">
    <property type="entry name" value="BTB/POZ_dom"/>
</dbReference>
<gene>
    <name evidence="2" type="ORF">TKK_020519</name>
</gene>
<comment type="caution">
    <text evidence="2">The sequence shown here is derived from an EMBL/GenBank/DDBJ whole genome shotgun (WGS) entry which is preliminary data.</text>
</comment>
<sequence>MFRKEIEKMYSCKDCVHVRCKISVPLEGQKNLLSYEFAKTNEVPKLNFEWIFLDESLSDVKLRTAGGKEIPAHRVVLAAASPVFKAMFSHDMLENKSQSVDMIDVSFETVVEFLRYIYTGRIKNNEITLSIELLTTSEKYQLELLKNACEKILSSTLSTENSLEMLKISDTYSANHLKKETVDFIKSHINGLSDVHEITNMILGKARSVSK</sequence>
<dbReference type="Proteomes" id="UP001627154">
    <property type="component" value="Unassembled WGS sequence"/>
</dbReference>
<dbReference type="PANTHER" id="PTHR24413">
    <property type="entry name" value="SPECKLE-TYPE POZ PROTEIN"/>
    <property type="match status" value="1"/>
</dbReference>
<dbReference type="AlphaFoldDB" id="A0ABD2VSJ3"/>
<keyword evidence="3" id="KW-1185">Reference proteome</keyword>
<dbReference type="PROSITE" id="PS50097">
    <property type="entry name" value="BTB"/>
    <property type="match status" value="1"/>
</dbReference>
<evidence type="ECO:0000313" key="3">
    <source>
        <dbReference type="Proteomes" id="UP001627154"/>
    </source>
</evidence>
<name>A0ABD2VSJ3_9HYME</name>
<dbReference type="SMART" id="SM00225">
    <property type="entry name" value="BTB"/>
    <property type="match status" value="1"/>
</dbReference>
<reference evidence="2 3" key="1">
    <citation type="journal article" date="2024" name="bioRxiv">
        <title>A reference genome for Trichogramma kaykai: A tiny desert-dwelling parasitoid wasp with competing sex-ratio distorters.</title>
        <authorList>
            <person name="Culotta J."/>
            <person name="Lindsey A.R."/>
        </authorList>
    </citation>
    <scope>NUCLEOTIDE SEQUENCE [LARGE SCALE GENOMIC DNA]</scope>
    <source>
        <strain evidence="2 3">KSX58</strain>
    </source>
</reference>
<feature type="domain" description="BTB" evidence="1">
    <location>
        <begin position="58"/>
        <end position="126"/>
    </location>
</feature>
<protein>
    <recommendedName>
        <fullName evidence="1">BTB domain-containing protein</fullName>
    </recommendedName>
</protein>
<dbReference type="EMBL" id="JBJJXI010000187">
    <property type="protein sequence ID" value="KAL3383620.1"/>
    <property type="molecule type" value="Genomic_DNA"/>
</dbReference>
<evidence type="ECO:0000259" key="1">
    <source>
        <dbReference type="PROSITE" id="PS50097"/>
    </source>
</evidence>
<accession>A0ABD2VSJ3</accession>
<dbReference type="Gene3D" id="3.30.710.10">
    <property type="entry name" value="Potassium Channel Kv1.1, Chain A"/>
    <property type="match status" value="1"/>
</dbReference>
<dbReference type="Pfam" id="PF00651">
    <property type="entry name" value="BTB"/>
    <property type="match status" value="1"/>
</dbReference>